<sequence>MTTSIVKLLLLATASITAAVSIDAAANIDAAVNIDAAASINASANIDVDVDIFVEAVRIEDLAEQCQVPADAMVNLLNTDDFTTIDVKAWTAILHQPAEIVEAWPAPIKQLVFAEISIELSALVVPEAARRDLAPAVVNNKLEARNGFDTVRRVERQLFATHDARLKSAHSSCFQNVPCGTCVTAAGLTGFGAIAGCVGVAFAAVELTAGVATPVAISELVACGSKAAAVTVAAIGTNRETIPTNHTTRQDKHYHISRSLIHRLH</sequence>
<evidence type="ECO:0000313" key="2">
    <source>
        <dbReference type="EMBL" id="CAG5153594.1"/>
    </source>
</evidence>
<organism evidence="2 3">
    <name type="scientific">Alternaria atra</name>
    <dbReference type="NCBI Taxonomy" id="119953"/>
    <lineage>
        <taxon>Eukaryota</taxon>
        <taxon>Fungi</taxon>
        <taxon>Dikarya</taxon>
        <taxon>Ascomycota</taxon>
        <taxon>Pezizomycotina</taxon>
        <taxon>Dothideomycetes</taxon>
        <taxon>Pleosporomycetidae</taxon>
        <taxon>Pleosporales</taxon>
        <taxon>Pleosporineae</taxon>
        <taxon>Pleosporaceae</taxon>
        <taxon>Alternaria</taxon>
        <taxon>Alternaria sect. Ulocladioides</taxon>
    </lineage>
</organism>
<protein>
    <submittedName>
        <fullName evidence="2">Uncharacterized protein</fullName>
    </submittedName>
</protein>
<name>A0A8J2HZ13_9PLEO</name>
<dbReference type="OrthoDB" id="3691234at2759"/>
<evidence type="ECO:0000256" key="1">
    <source>
        <dbReference type="SAM" id="SignalP"/>
    </source>
</evidence>
<feature type="signal peptide" evidence="1">
    <location>
        <begin position="1"/>
        <end position="19"/>
    </location>
</feature>
<dbReference type="Proteomes" id="UP000676310">
    <property type="component" value="Unassembled WGS sequence"/>
</dbReference>
<feature type="chain" id="PRO_5035278034" evidence="1">
    <location>
        <begin position="20"/>
        <end position="265"/>
    </location>
</feature>
<dbReference type="AlphaFoldDB" id="A0A8J2HZ13"/>
<reference evidence="2" key="1">
    <citation type="submission" date="2021-05" db="EMBL/GenBank/DDBJ databases">
        <authorList>
            <person name="Stam R."/>
        </authorList>
    </citation>
    <scope>NUCLEOTIDE SEQUENCE</scope>
    <source>
        <strain evidence="2">CS162</strain>
    </source>
</reference>
<dbReference type="RefSeq" id="XP_043166786.1">
    <property type="nucleotide sequence ID" value="XM_043310851.1"/>
</dbReference>
<proteinExistence type="predicted"/>
<accession>A0A8J2HZ13</accession>
<gene>
    <name evidence="2" type="ORF">ALTATR162_LOCUS3245</name>
</gene>
<comment type="caution">
    <text evidence="2">The sequence shown here is derived from an EMBL/GenBank/DDBJ whole genome shotgun (WGS) entry which is preliminary data.</text>
</comment>
<keyword evidence="1" id="KW-0732">Signal</keyword>
<dbReference type="EMBL" id="CAJRGZ010000016">
    <property type="protein sequence ID" value="CAG5153594.1"/>
    <property type="molecule type" value="Genomic_DNA"/>
</dbReference>
<keyword evidence="3" id="KW-1185">Reference proteome</keyword>
<dbReference type="GeneID" id="67014780"/>
<evidence type="ECO:0000313" key="3">
    <source>
        <dbReference type="Proteomes" id="UP000676310"/>
    </source>
</evidence>